<dbReference type="SUPFAM" id="SSF50494">
    <property type="entry name" value="Trypsin-like serine proteases"/>
    <property type="match status" value="1"/>
</dbReference>
<dbReference type="Gene3D" id="2.40.10.10">
    <property type="entry name" value="Trypsin-like serine proteases"/>
    <property type="match status" value="2"/>
</dbReference>
<proteinExistence type="predicted"/>
<sequence>MERFVLRRGLEVTLRMRTPGRNRRGRVRRLFLALAAVSVCGGVISSGAVPANAVSEFRMEVPLNAGTRIGLPRGNCTVGAVLASKSWYMQISARLKATRYVAAAGHCGNVGDDVSVGQVGTVGKVIWKARVADIMIARIDPLARNSYHCAGSSTLHNCSPMTTFTPRAIGNVFLYDHTGEYASVPVAGFGAPEPNETFCTSGAVSGVNCTWFLDPDVPLYQPLVLGASTKRKATLDGDSGGPVVSRGGQLYGFISKGGKSGTRLVGFMTFVPISRLFEEQRGYELAPPG</sequence>
<evidence type="ECO:0000313" key="1">
    <source>
        <dbReference type="EMBL" id="PWJ65311.1"/>
    </source>
</evidence>
<evidence type="ECO:0000313" key="2">
    <source>
        <dbReference type="Proteomes" id="UP000245674"/>
    </source>
</evidence>
<evidence type="ECO:0008006" key="3">
    <source>
        <dbReference type="Google" id="ProtNLM"/>
    </source>
</evidence>
<keyword evidence="2" id="KW-1185">Reference proteome</keyword>
<dbReference type="InterPro" id="IPR043504">
    <property type="entry name" value="Peptidase_S1_PA_chymotrypsin"/>
</dbReference>
<comment type="caution">
    <text evidence="1">The sequence shown here is derived from an EMBL/GenBank/DDBJ whole genome shotgun (WGS) entry which is preliminary data.</text>
</comment>
<accession>A0ABX5LF02</accession>
<dbReference type="EMBL" id="QGDV01000003">
    <property type="protein sequence ID" value="PWJ65311.1"/>
    <property type="molecule type" value="Genomic_DNA"/>
</dbReference>
<dbReference type="InterPro" id="IPR033116">
    <property type="entry name" value="TRYPSIN_SER"/>
</dbReference>
<dbReference type="InterPro" id="IPR009003">
    <property type="entry name" value="Peptidase_S1_PA"/>
</dbReference>
<dbReference type="PROSITE" id="PS00135">
    <property type="entry name" value="TRYPSIN_SER"/>
    <property type="match status" value="1"/>
</dbReference>
<gene>
    <name evidence="1" type="ORF">B0H03_103158</name>
</gene>
<name>A0ABX5LF02_9MICO</name>
<organism evidence="1 2">
    <name type="scientific">Rathayibacter iranicus NCPPB 2253 = VKM Ac-1602</name>
    <dbReference type="NCBI Taxonomy" id="1328868"/>
    <lineage>
        <taxon>Bacteria</taxon>
        <taxon>Bacillati</taxon>
        <taxon>Actinomycetota</taxon>
        <taxon>Actinomycetes</taxon>
        <taxon>Micrococcales</taxon>
        <taxon>Microbacteriaceae</taxon>
        <taxon>Rathayibacter</taxon>
    </lineage>
</organism>
<protein>
    <recommendedName>
        <fullName evidence="3">Trypsin</fullName>
    </recommendedName>
</protein>
<reference evidence="1 2" key="1">
    <citation type="submission" date="2018-03" db="EMBL/GenBank/DDBJ databases">
        <title>Genomic Encyclopedia of Type Strains, Phase III (KMG-III): the genomes of soil and plant-associated and newly described type strains.</title>
        <authorList>
            <person name="Whitman W."/>
        </authorList>
    </citation>
    <scope>NUCLEOTIDE SEQUENCE [LARGE SCALE GENOMIC DNA]</scope>
    <source>
        <strain evidence="1 2">VKM Ac-1602</strain>
    </source>
</reference>
<dbReference type="Proteomes" id="UP000245674">
    <property type="component" value="Unassembled WGS sequence"/>
</dbReference>